<protein>
    <submittedName>
        <fullName evidence="2">Dis3-like exonuclease 2</fullName>
    </submittedName>
</protein>
<dbReference type="SUPFAM" id="SSF50249">
    <property type="entry name" value="Nucleic acid-binding proteins"/>
    <property type="match status" value="2"/>
</dbReference>
<dbReference type="PANTHER" id="PTHR23355:SF9">
    <property type="entry name" value="DIS3-LIKE EXONUCLEASE 2"/>
    <property type="match status" value="1"/>
</dbReference>
<dbReference type="Gene3D" id="2.40.50.700">
    <property type="match status" value="1"/>
</dbReference>
<feature type="domain" description="RNB" evidence="1">
    <location>
        <begin position="209"/>
        <end position="580"/>
    </location>
</feature>
<evidence type="ECO:0000259" key="1">
    <source>
        <dbReference type="SMART" id="SM00955"/>
    </source>
</evidence>
<dbReference type="GO" id="GO:0000932">
    <property type="term" value="C:P-body"/>
    <property type="evidence" value="ECO:0007669"/>
    <property type="project" value="TreeGrafter"/>
</dbReference>
<keyword evidence="2" id="KW-0269">Exonuclease</keyword>
<dbReference type="Pfam" id="PF00773">
    <property type="entry name" value="RNB"/>
    <property type="match status" value="1"/>
</dbReference>
<gene>
    <name evidence="2" type="ORF">M0811_04426</name>
</gene>
<dbReference type="Proteomes" id="UP001149090">
    <property type="component" value="Unassembled WGS sequence"/>
</dbReference>
<dbReference type="OMA" id="VSCVWTL"/>
<dbReference type="GO" id="GO:0003723">
    <property type="term" value="F:RNA binding"/>
    <property type="evidence" value="ECO:0007669"/>
    <property type="project" value="InterPro"/>
</dbReference>
<dbReference type="GO" id="GO:0006402">
    <property type="term" value="P:mRNA catabolic process"/>
    <property type="evidence" value="ECO:0007669"/>
    <property type="project" value="TreeGrafter"/>
</dbReference>
<dbReference type="SMART" id="SM00955">
    <property type="entry name" value="RNB"/>
    <property type="match status" value="1"/>
</dbReference>
<dbReference type="EMBL" id="JAPDFW010000033">
    <property type="protein sequence ID" value="KAJ5079405.1"/>
    <property type="molecule type" value="Genomic_DNA"/>
</dbReference>
<dbReference type="PANTHER" id="PTHR23355">
    <property type="entry name" value="RIBONUCLEASE"/>
    <property type="match status" value="1"/>
</dbReference>
<dbReference type="AlphaFoldDB" id="A0A9Q0LVD1"/>
<accession>A0A9Q0LVD1</accession>
<keyword evidence="2" id="KW-0540">Nuclease</keyword>
<name>A0A9Q0LVD1_ANAIG</name>
<evidence type="ECO:0000313" key="3">
    <source>
        <dbReference type="Proteomes" id="UP001149090"/>
    </source>
</evidence>
<comment type="caution">
    <text evidence="2">The sequence shown here is derived from an EMBL/GenBank/DDBJ whole genome shotgun (WGS) entry which is preliminary data.</text>
</comment>
<dbReference type="InterPro" id="IPR050180">
    <property type="entry name" value="RNR_Ribonuclease"/>
</dbReference>
<dbReference type="Pfam" id="PF17849">
    <property type="entry name" value="OB_Dis3"/>
    <property type="match status" value="1"/>
</dbReference>
<dbReference type="InterPro" id="IPR012340">
    <property type="entry name" value="NA-bd_OB-fold"/>
</dbReference>
<dbReference type="InterPro" id="IPR001900">
    <property type="entry name" value="RNase_II/R"/>
</dbReference>
<proteinExistence type="predicted"/>
<dbReference type="InterPro" id="IPR041505">
    <property type="entry name" value="Dis3_CSD2"/>
</dbReference>
<keyword evidence="3" id="KW-1185">Reference proteome</keyword>
<dbReference type="GO" id="GO:0000175">
    <property type="term" value="F:3'-5'-RNA exonuclease activity"/>
    <property type="evidence" value="ECO:0007669"/>
    <property type="project" value="TreeGrafter"/>
</dbReference>
<reference evidence="2" key="1">
    <citation type="submission" date="2022-10" db="EMBL/GenBank/DDBJ databases">
        <title>Novel sulphate-reducing endosymbionts in the free-living metamonad Anaeramoeba.</title>
        <authorList>
            <person name="Jerlstrom-Hultqvist J."/>
            <person name="Cepicka I."/>
            <person name="Gallot-Lavallee L."/>
            <person name="Salas-Leiva D."/>
            <person name="Curtis B.A."/>
            <person name="Zahonova K."/>
            <person name="Pipaliya S."/>
            <person name="Dacks J."/>
            <person name="Roger A.J."/>
        </authorList>
    </citation>
    <scope>NUCLEOTIDE SEQUENCE</scope>
    <source>
        <strain evidence="2">BMAN</strain>
    </source>
</reference>
<organism evidence="2 3">
    <name type="scientific">Anaeramoeba ignava</name>
    <name type="common">Anaerobic marine amoeba</name>
    <dbReference type="NCBI Taxonomy" id="1746090"/>
    <lineage>
        <taxon>Eukaryota</taxon>
        <taxon>Metamonada</taxon>
        <taxon>Anaeramoebidae</taxon>
        <taxon>Anaeramoeba</taxon>
    </lineage>
</organism>
<sequence>MNQKNHLIGTFCVVTSPMMYGKLLIKDDNRYFHVQNTNKKARAMHGDVVEVEVMMEANKQNEQKKQQSKNVARIVRIVQDKKPKYLIGTFMLNSRETDDPKKILFRPRNKKFPLILIQKTQIPKNILQDEKLFLESLVIIKSIRWGEKRLPEAKIHRIIGIVGDLKAEQIGILIEHSVVEEFPESILERYERGKSRPQLRITDEEISKRKDLRDIQVFTVDPEGAGDLDDAVHCRRLNSYTLEVGVHIADVSFFVEPNSKLDVEARHRATSVYLVDRCIPMLPKILSECLCSLSAGEDKFAYSVIWNFSFLRKSNSQQNSRKEYLDIDECLSSVSKDFFENVNIFISSQWVGRSIIKPCVNLSYNKAQELLDGKIEPFDSSLIPVAKSLTELNFLSKLLRKIRQLSGARIESPENELNFVLDQSGNPLDVHRKVTLDAHLLVESLMVLANQTIAMIIFKSFPKNSILRRHPPPDLNQVQIVAQLCNDLGLTVDSSSLKSFHDSLLVLQKNLDPQIFNIIQQRLISSQSSAEYISTGDPELETDNFRHYDLNAQVYTHFTSPIRRYIDITVHKLLTASLSGLKLSKNNSIQEDILSLNLVPSNIGLKIICNHCNIKN</sequence>
<dbReference type="OrthoDB" id="372421at2759"/>
<keyword evidence="2" id="KW-0378">Hydrolase</keyword>
<evidence type="ECO:0000313" key="2">
    <source>
        <dbReference type="EMBL" id="KAJ5079405.1"/>
    </source>
</evidence>